<dbReference type="InterPro" id="IPR053733">
    <property type="entry name" value="Heme_Transport_Util_sf"/>
</dbReference>
<dbReference type="Proteomes" id="UP000199045">
    <property type="component" value="Unassembled WGS sequence"/>
</dbReference>
<reference evidence="2 3" key="1">
    <citation type="submission" date="2016-10" db="EMBL/GenBank/DDBJ databases">
        <authorList>
            <person name="de Groot N.N."/>
        </authorList>
    </citation>
    <scope>NUCLEOTIDE SEQUENCE [LARGE SCALE GENOMIC DNA]</scope>
    <source>
        <strain evidence="2 3">DSM 527</strain>
    </source>
</reference>
<dbReference type="Gene3D" id="3.40.1570.10">
    <property type="entry name" value="HemS/ChuS/ChuX like domains"/>
    <property type="match status" value="2"/>
</dbReference>
<dbReference type="RefSeq" id="WP_089828540.1">
    <property type="nucleotide sequence ID" value="NZ_FNBN01000001.1"/>
</dbReference>
<dbReference type="Pfam" id="PF05171">
    <property type="entry name" value="HemS"/>
    <property type="match status" value="2"/>
</dbReference>
<dbReference type="CDD" id="cd16831">
    <property type="entry name" value="HemS-like_C"/>
    <property type="match status" value="1"/>
</dbReference>
<protein>
    <submittedName>
        <fullName evidence="2">Putative hemin transport protein</fullName>
    </submittedName>
</protein>
<feature type="domain" description="Haemin-degrading HemS/ChuX" evidence="1">
    <location>
        <begin position="32"/>
        <end position="160"/>
    </location>
</feature>
<evidence type="ECO:0000259" key="1">
    <source>
        <dbReference type="Pfam" id="PF05171"/>
    </source>
</evidence>
<gene>
    <name evidence="2" type="ORF">SAMN04488121_101386</name>
</gene>
<dbReference type="InterPro" id="IPR007845">
    <property type="entry name" value="HemS/ChuX_dom"/>
</dbReference>
<dbReference type="EMBL" id="FNBN01000001">
    <property type="protein sequence ID" value="SDE97489.1"/>
    <property type="molecule type" value="Genomic_DNA"/>
</dbReference>
<accession>A0A1G7HBJ9</accession>
<dbReference type="AlphaFoldDB" id="A0A1G7HBJ9"/>
<dbReference type="CDD" id="cd16830">
    <property type="entry name" value="HemS-like_N"/>
    <property type="match status" value="1"/>
</dbReference>
<proteinExistence type="predicted"/>
<dbReference type="STRING" id="104663.SAMN04488121_101386"/>
<name>A0A1G7HBJ9_CHIFI</name>
<dbReference type="OrthoDB" id="316630at2"/>
<feature type="domain" description="Haemin-degrading HemS/ChuX" evidence="1">
    <location>
        <begin position="211"/>
        <end position="343"/>
    </location>
</feature>
<dbReference type="SUPFAM" id="SSF144064">
    <property type="entry name" value="Heme iron utilization protein-like"/>
    <property type="match status" value="1"/>
</dbReference>
<dbReference type="GO" id="GO:0006826">
    <property type="term" value="P:iron ion transport"/>
    <property type="evidence" value="ECO:0007669"/>
    <property type="project" value="InterPro"/>
</dbReference>
<sequence length="345" mass="38340">MNATVTTLKEQWQAFREQHPKTRIRDAASQLQVSEGELVAACTGSTLKHLKNEFPALIQAMPALGKVMVLTRNENCVIERKGVFEIVNTENKHVGTVLGKDIDLRMFFSRWKYGFAVETDDSIGFKKSLQIFDAQGVAIMKIYAVEQTNLAAWDKVVADFTAAEQSTAITVAPPPPAHVYNDKDADKEAFLQGWAALQDTHDFFPLLMKHKLSRVRALELAEGKYARRTNNDCVKTLLEKAAATGLEIMVFVGNPGNIEIHTGPVQKIVGIPNWINVMDEDFNLHLRTDAIAQCWVVEKPSVDGIVTSVEVFDATGEMIAQFFGKRKPGNPELEEWRALAAALSN</sequence>
<evidence type="ECO:0000313" key="2">
    <source>
        <dbReference type="EMBL" id="SDE97489.1"/>
    </source>
</evidence>
<organism evidence="2 3">
    <name type="scientific">Chitinophaga filiformis</name>
    <name type="common">Myxococcus filiformis</name>
    <name type="synonym">Flexibacter filiformis</name>
    <dbReference type="NCBI Taxonomy" id="104663"/>
    <lineage>
        <taxon>Bacteria</taxon>
        <taxon>Pseudomonadati</taxon>
        <taxon>Bacteroidota</taxon>
        <taxon>Chitinophagia</taxon>
        <taxon>Chitinophagales</taxon>
        <taxon>Chitinophagaceae</taxon>
        <taxon>Chitinophaga</taxon>
    </lineage>
</organism>
<evidence type="ECO:0000313" key="3">
    <source>
        <dbReference type="Proteomes" id="UP000199045"/>
    </source>
</evidence>